<dbReference type="PANTHER" id="PTHR37166">
    <property type="entry name" value="PROTEIN FLAG"/>
    <property type="match status" value="1"/>
</dbReference>
<feature type="compositionally biased region" description="Low complexity" evidence="1">
    <location>
        <begin position="34"/>
        <end position="48"/>
    </location>
</feature>
<dbReference type="AlphaFoldDB" id="B9Z884"/>
<gene>
    <name evidence="2" type="ORF">FuraDRAFT_3570</name>
</gene>
<dbReference type="EMBL" id="ACIS01000012">
    <property type="protein sequence ID" value="EEG06987.1"/>
    <property type="molecule type" value="Genomic_DNA"/>
</dbReference>
<comment type="caution">
    <text evidence="2">The sequence shown here is derived from an EMBL/GenBank/DDBJ whole genome shotgun (WGS) entry which is preliminary data.</text>
</comment>
<feature type="compositionally biased region" description="Basic and acidic residues" evidence="1">
    <location>
        <begin position="49"/>
        <end position="63"/>
    </location>
</feature>
<reference evidence="2 3" key="1">
    <citation type="submission" date="2009-02" db="EMBL/GenBank/DDBJ databases">
        <title>Sequencing of the draft genome and assembly of Lutiella nitroferrum 2002.</title>
        <authorList>
            <consortium name="US DOE Joint Genome Institute (JGI-PGF)"/>
            <person name="Lucas S."/>
            <person name="Copeland A."/>
            <person name="Lapidus A."/>
            <person name="Glavina del Rio T."/>
            <person name="Tice H."/>
            <person name="Bruce D."/>
            <person name="Goodwin L."/>
            <person name="Pitluck S."/>
            <person name="Larimer F."/>
            <person name="Land M.L."/>
            <person name="Hauser L."/>
            <person name="Coates J.D."/>
        </authorList>
    </citation>
    <scope>NUCLEOTIDE SEQUENCE [LARGE SCALE GENOMIC DNA]</scope>
    <source>
        <strain evidence="2 3">2002</strain>
    </source>
</reference>
<dbReference type="RefSeq" id="WP_008955589.1">
    <property type="nucleotide sequence ID" value="NZ_ACIS01000012.1"/>
</dbReference>
<keyword evidence="3" id="KW-1185">Reference proteome</keyword>
<keyword evidence="2" id="KW-0969">Cilium</keyword>
<sequence length="140" mass="14904">MQISTPLVSPLSRSDGSSARAVAPPPQASSGETAGVAVSPVSSQAVSAVDKEKETSNSRDATKKPVSLSDLQPALRKLNEAVQHYDSELEFSVDKDTDISVVKVVDKETQKVIRQIPSEEAISISKAIEDFKGLLIKDKA</sequence>
<keyword evidence="2" id="KW-0282">Flagellum</keyword>
<accession>B9Z884</accession>
<feature type="compositionally biased region" description="Polar residues" evidence="1">
    <location>
        <begin position="1"/>
        <end position="17"/>
    </location>
</feature>
<dbReference type="eggNOG" id="COG1334">
    <property type="taxonomic scope" value="Bacteria"/>
</dbReference>
<proteinExistence type="predicted"/>
<protein>
    <submittedName>
        <fullName evidence="2">Flagellar protein FlaG protein</fullName>
    </submittedName>
</protein>
<dbReference type="Proteomes" id="UP000003165">
    <property type="component" value="Unassembled WGS sequence"/>
</dbReference>
<evidence type="ECO:0000313" key="2">
    <source>
        <dbReference type="EMBL" id="EEG06987.1"/>
    </source>
</evidence>
<keyword evidence="2" id="KW-0966">Cell projection</keyword>
<dbReference type="InterPro" id="IPR005186">
    <property type="entry name" value="FlaG"/>
</dbReference>
<dbReference type="InterPro" id="IPR035924">
    <property type="entry name" value="FlaG-like_sf"/>
</dbReference>
<feature type="region of interest" description="Disordered" evidence="1">
    <location>
        <begin position="1"/>
        <end position="70"/>
    </location>
</feature>
<evidence type="ECO:0000256" key="1">
    <source>
        <dbReference type="SAM" id="MobiDB-lite"/>
    </source>
</evidence>
<dbReference type="Gene3D" id="3.30.160.170">
    <property type="entry name" value="FlaG-like"/>
    <property type="match status" value="1"/>
</dbReference>
<dbReference type="SUPFAM" id="SSF160214">
    <property type="entry name" value="FlaG-like"/>
    <property type="match status" value="1"/>
</dbReference>
<dbReference type="Pfam" id="PF03646">
    <property type="entry name" value="FlaG"/>
    <property type="match status" value="1"/>
</dbReference>
<name>B9Z884_9NEIS</name>
<evidence type="ECO:0000313" key="3">
    <source>
        <dbReference type="Proteomes" id="UP000003165"/>
    </source>
</evidence>
<dbReference type="PANTHER" id="PTHR37166:SF1">
    <property type="entry name" value="PROTEIN FLAG"/>
    <property type="match status" value="1"/>
</dbReference>
<organism evidence="2 3">
    <name type="scientific">Pseudogulbenkiania ferrooxidans 2002</name>
    <dbReference type="NCBI Taxonomy" id="279714"/>
    <lineage>
        <taxon>Bacteria</taxon>
        <taxon>Pseudomonadati</taxon>
        <taxon>Pseudomonadota</taxon>
        <taxon>Betaproteobacteria</taxon>
        <taxon>Neisseriales</taxon>
        <taxon>Chromobacteriaceae</taxon>
        <taxon>Pseudogulbenkiania</taxon>
    </lineage>
</organism>